<protein>
    <recommendedName>
        <fullName evidence="3">Protein JASON</fullName>
    </recommendedName>
</protein>
<evidence type="ECO:0008006" key="3">
    <source>
        <dbReference type="Google" id="ProtNLM"/>
    </source>
</evidence>
<feature type="region of interest" description="Disordered" evidence="1">
    <location>
        <begin position="459"/>
        <end position="480"/>
    </location>
</feature>
<feature type="compositionally biased region" description="Polar residues" evidence="1">
    <location>
        <begin position="203"/>
        <end position="221"/>
    </location>
</feature>
<dbReference type="GO" id="GO:0007142">
    <property type="term" value="P:male meiosis II"/>
    <property type="evidence" value="ECO:0007669"/>
    <property type="project" value="InterPro"/>
</dbReference>
<feature type="region of interest" description="Disordered" evidence="1">
    <location>
        <begin position="48"/>
        <end position="85"/>
    </location>
</feature>
<gene>
    <name evidence="2" type="ORF">EJD97_024948</name>
</gene>
<feature type="compositionally biased region" description="Polar residues" evidence="1">
    <location>
        <begin position="49"/>
        <end position="58"/>
    </location>
</feature>
<dbReference type="EMBL" id="RXGB01009146">
    <property type="protein sequence ID" value="TMW84551.1"/>
    <property type="molecule type" value="Genomic_DNA"/>
</dbReference>
<feature type="compositionally biased region" description="Polar residues" evidence="1">
    <location>
        <begin position="354"/>
        <end position="368"/>
    </location>
</feature>
<reference evidence="2" key="1">
    <citation type="submission" date="2019-05" db="EMBL/GenBank/DDBJ databases">
        <title>The de novo reference genome and transcriptome assemblies of the wild tomato species Solanum chilense.</title>
        <authorList>
            <person name="Stam R."/>
            <person name="Nosenko T."/>
            <person name="Hoerger A.C."/>
            <person name="Stephan W."/>
            <person name="Seidel M.A."/>
            <person name="Kuhn J.M.M."/>
            <person name="Haberer G."/>
            <person name="Tellier A."/>
        </authorList>
    </citation>
    <scope>NUCLEOTIDE SEQUENCE</scope>
    <source>
        <tissue evidence="2">Mature leaves</tissue>
    </source>
</reference>
<feature type="region of interest" description="Disordered" evidence="1">
    <location>
        <begin position="175"/>
        <end position="221"/>
    </location>
</feature>
<organism evidence="2">
    <name type="scientific">Solanum chilense</name>
    <name type="common">Tomato</name>
    <name type="synonym">Lycopersicon chilense</name>
    <dbReference type="NCBI Taxonomy" id="4083"/>
    <lineage>
        <taxon>Eukaryota</taxon>
        <taxon>Viridiplantae</taxon>
        <taxon>Streptophyta</taxon>
        <taxon>Embryophyta</taxon>
        <taxon>Tracheophyta</taxon>
        <taxon>Spermatophyta</taxon>
        <taxon>Magnoliopsida</taxon>
        <taxon>eudicotyledons</taxon>
        <taxon>Gunneridae</taxon>
        <taxon>Pentapetalae</taxon>
        <taxon>asterids</taxon>
        <taxon>lamiids</taxon>
        <taxon>Solanales</taxon>
        <taxon>Solanaceae</taxon>
        <taxon>Solanoideae</taxon>
        <taxon>Solaneae</taxon>
        <taxon>Solanum</taxon>
        <taxon>Solanum subgen. Lycopersicon</taxon>
    </lineage>
</organism>
<evidence type="ECO:0000313" key="2">
    <source>
        <dbReference type="EMBL" id="TMW84551.1"/>
    </source>
</evidence>
<name>A0A6N2AU42_SOLCI</name>
<dbReference type="AlphaFoldDB" id="A0A6N2AU42"/>
<proteinExistence type="predicted"/>
<feature type="region of interest" description="Disordered" evidence="1">
    <location>
        <begin position="350"/>
        <end position="436"/>
    </location>
</feature>
<accession>A0A6N2AU42</accession>
<feature type="compositionally biased region" description="Low complexity" evidence="1">
    <location>
        <begin position="65"/>
        <end position="75"/>
    </location>
</feature>
<feature type="compositionally biased region" description="Polar residues" evidence="1">
    <location>
        <begin position="186"/>
        <end position="197"/>
    </location>
</feature>
<feature type="compositionally biased region" description="Polar residues" evidence="1">
    <location>
        <begin position="496"/>
        <end position="508"/>
    </location>
</feature>
<feature type="region of interest" description="Disordered" evidence="1">
    <location>
        <begin position="492"/>
        <end position="529"/>
    </location>
</feature>
<evidence type="ECO:0000256" key="1">
    <source>
        <dbReference type="SAM" id="MobiDB-lite"/>
    </source>
</evidence>
<feature type="compositionally biased region" description="Polar residues" evidence="1">
    <location>
        <begin position="402"/>
        <end position="428"/>
    </location>
</feature>
<comment type="caution">
    <text evidence="2">The sequence shown here is derived from an EMBL/GenBank/DDBJ whole genome shotgun (WGS) entry which is preliminary data.</text>
</comment>
<dbReference type="PANTHER" id="PTHR33318">
    <property type="entry name" value="ASPARTYL/GLUTAMYL-TRNA(ASN/GLN) AMIDOTRANSFERASE SUBUNIT"/>
    <property type="match status" value="1"/>
</dbReference>
<dbReference type="PANTHER" id="PTHR33318:SF7">
    <property type="entry name" value="PROTEIN JASON"/>
    <property type="match status" value="1"/>
</dbReference>
<sequence>MLWPRLPSEKSEDTNNRDILGVFRVLVVAAMGCLFGCFRINDGSLPPDSKSQLVSQSLAPKEPVLSRSRSPLSSLFNSEEKGEDDYLHETEKANQDAGTPKSELHTKELRDQAKFLKACGTLPETPAEIRKGLAKCKDLSASKGDVEPLKFKSWLSDVAVEKFNLDLLPDHPIIPSKSNELEKKFGSSTHTSNSCMTEGQDGQGSPKNSIHGSGSANTPTSIEFNANQAHRDVASEVSPIFAPSSQYMNKTVRFDCESDLSAVSSKSTSFALDSENSKQTEFSGNYSALKHSPYPTPLKLSDEMQTPGTVFPTYIDNIPNGKAARIRSQYVYPVLNPVDRASQLKDLSDEDSFSIENSNSTLWSSTMTEPGERPNEASFSSEVGTPGLRKASADNDSKVEASLSSWLKPSSINQDEGKQHTGSGNGNNVHYGRTPGDRPILGLVAAHWKDDEDSRISPKWWDGNGIPNSTNKYKEDQKVSWHATPFEERLEKALSEESSIPQRKQYSGTRPFAFNDMDETDTAISQVHS</sequence>
<dbReference type="InterPro" id="IPR039300">
    <property type="entry name" value="JASON"/>
</dbReference>